<protein>
    <submittedName>
        <fullName evidence="2">Uncharacterized protein</fullName>
    </submittedName>
</protein>
<accession>A0A914XSM2</accession>
<name>A0A914XSM2_9BILA</name>
<organism evidence="1 2">
    <name type="scientific">Panagrolaimus superbus</name>
    <dbReference type="NCBI Taxonomy" id="310955"/>
    <lineage>
        <taxon>Eukaryota</taxon>
        <taxon>Metazoa</taxon>
        <taxon>Ecdysozoa</taxon>
        <taxon>Nematoda</taxon>
        <taxon>Chromadorea</taxon>
        <taxon>Rhabditida</taxon>
        <taxon>Tylenchina</taxon>
        <taxon>Panagrolaimomorpha</taxon>
        <taxon>Panagrolaimoidea</taxon>
        <taxon>Panagrolaimidae</taxon>
        <taxon>Panagrolaimus</taxon>
    </lineage>
</organism>
<evidence type="ECO:0000313" key="2">
    <source>
        <dbReference type="WBParaSite" id="PSU_v2.g10976.t1"/>
    </source>
</evidence>
<reference evidence="2" key="1">
    <citation type="submission" date="2022-11" db="UniProtKB">
        <authorList>
            <consortium name="WormBaseParasite"/>
        </authorList>
    </citation>
    <scope>IDENTIFICATION</scope>
</reference>
<evidence type="ECO:0000313" key="1">
    <source>
        <dbReference type="Proteomes" id="UP000887577"/>
    </source>
</evidence>
<dbReference type="Proteomes" id="UP000887577">
    <property type="component" value="Unplaced"/>
</dbReference>
<proteinExistence type="predicted"/>
<sequence>MVKNGVNYLIFTPKKKNIEATQEETPKNDQIVELDATITNPSFILFAFPTEQIHSSQLYRFKQHLESCLKLGSTNSLVGRHGGKMNYMVENPMETLEHRNRIIIIKEMQKFFPFKNKAYNLDLREIPILNFSGSIMFKIVKEIIPTSEETLKKLGVEFDENGFSNELPQKANDYLMGNILSTFKSFSFKLANNSSSSSSLCC</sequence>
<dbReference type="AlphaFoldDB" id="A0A914XSM2"/>
<dbReference type="WBParaSite" id="PSU_v2.g10976.t1">
    <property type="protein sequence ID" value="PSU_v2.g10976.t1"/>
    <property type="gene ID" value="PSU_v2.g10976"/>
</dbReference>
<keyword evidence="1" id="KW-1185">Reference proteome</keyword>